<protein>
    <submittedName>
        <fullName evidence="1">Uncharacterized protein</fullName>
    </submittedName>
</protein>
<gene>
    <name evidence="1" type="ORF">PVK06_014140</name>
</gene>
<comment type="caution">
    <text evidence="1">The sequence shown here is derived from an EMBL/GenBank/DDBJ whole genome shotgun (WGS) entry which is preliminary data.</text>
</comment>
<dbReference type="EMBL" id="JARKNE010000005">
    <property type="protein sequence ID" value="KAK5830346.1"/>
    <property type="molecule type" value="Genomic_DNA"/>
</dbReference>
<evidence type="ECO:0000313" key="1">
    <source>
        <dbReference type="EMBL" id="KAK5830346.1"/>
    </source>
</evidence>
<evidence type="ECO:0000313" key="2">
    <source>
        <dbReference type="Proteomes" id="UP001358586"/>
    </source>
</evidence>
<accession>A0ABR0PTZ3</accession>
<sequence length="109" mass="11992">MGCRGFLRDDEGNVRALFSGSCDTIDTDSAELGVIITAFDVIIEIGRLWSQQTTFADMERRLACVGEVAFSKAEQHGNEMEEILPSVGVVVNVRLVIRMAGFHNSNRTV</sequence>
<keyword evidence="2" id="KW-1185">Reference proteome</keyword>
<dbReference type="Proteomes" id="UP001358586">
    <property type="component" value="Chromosome 5"/>
</dbReference>
<proteinExistence type="predicted"/>
<organism evidence="1 2">
    <name type="scientific">Gossypium arboreum</name>
    <name type="common">Tree cotton</name>
    <name type="synonym">Gossypium nanking</name>
    <dbReference type="NCBI Taxonomy" id="29729"/>
    <lineage>
        <taxon>Eukaryota</taxon>
        <taxon>Viridiplantae</taxon>
        <taxon>Streptophyta</taxon>
        <taxon>Embryophyta</taxon>
        <taxon>Tracheophyta</taxon>
        <taxon>Spermatophyta</taxon>
        <taxon>Magnoliopsida</taxon>
        <taxon>eudicotyledons</taxon>
        <taxon>Gunneridae</taxon>
        <taxon>Pentapetalae</taxon>
        <taxon>rosids</taxon>
        <taxon>malvids</taxon>
        <taxon>Malvales</taxon>
        <taxon>Malvaceae</taxon>
        <taxon>Malvoideae</taxon>
        <taxon>Gossypium</taxon>
    </lineage>
</organism>
<reference evidence="1 2" key="1">
    <citation type="submission" date="2023-03" db="EMBL/GenBank/DDBJ databases">
        <title>WGS of Gossypium arboreum.</title>
        <authorList>
            <person name="Yu D."/>
        </authorList>
    </citation>
    <scope>NUCLEOTIDE SEQUENCE [LARGE SCALE GENOMIC DNA]</scope>
    <source>
        <tissue evidence="1">Leaf</tissue>
    </source>
</reference>
<name>A0ABR0PTZ3_GOSAR</name>